<dbReference type="InterPro" id="IPR013766">
    <property type="entry name" value="Thioredoxin_domain"/>
</dbReference>
<keyword evidence="1 7" id="KW-0575">Peroxidase</keyword>
<feature type="domain" description="Thioredoxin" evidence="6">
    <location>
        <begin position="22"/>
        <end position="171"/>
    </location>
</feature>
<keyword evidence="5" id="KW-0676">Redox-active center</keyword>
<reference evidence="7 8" key="1">
    <citation type="journal article" date="2018" name="Mar. Genomics">
        <title>Complete genome sequence of Marinifilaceae bacterium strain SPP2, isolated from the Antarctic marine sediment.</title>
        <authorList>
            <person name="Watanabe M."/>
            <person name="Kojima H."/>
            <person name="Fukui M."/>
        </authorList>
    </citation>
    <scope>NUCLEOTIDE SEQUENCE [LARGE SCALE GENOMIC DNA]</scope>
    <source>
        <strain evidence="7 8">SPP2</strain>
    </source>
</reference>
<dbReference type="KEGG" id="mbas:ALGA_3972"/>
<dbReference type="Pfam" id="PF08534">
    <property type="entry name" value="Redoxin"/>
    <property type="match status" value="1"/>
</dbReference>
<keyword evidence="3" id="KW-0560">Oxidoreductase</keyword>
<dbReference type="InterPro" id="IPR013740">
    <property type="entry name" value="Redoxin"/>
</dbReference>
<dbReference type="PROSITE" id="PS01265">
    <property type="entry name" value="TPX"/>
    <property type="match status" value="1"/>
</dbReference>
<dbReference type="Gene3D" id="3.40.30.10">
    <property type="entry name" value="Glutaredoxin"/>
    <property type="match status" value="1"/>
</dbReference>
<reference evidence="8" key="2">
    <citation type="journal article" date="2020" name="Antonie Van Leeuwenhoek">
        <title>Labilibaculum antarcticum sp. nov., a novel facultative anaerobic, psychrotorelant bacterium isolated from marine sediment of Antarctica.</title>
        <authorList>
            <person name="Watanabe M."/>
            <person name="Kojima H."/>
            <person name="Fukui M."/>
        </authorList>
    </citation>
    <scope>NUCLEOTIDE SEQUENCE [LARGE SCALE GENOMIC DNA]</scope>
    <source>
        <strain evidence="8">SPP2</strain>
    </source>
</reference>
<gene>
    <name evidence="7" type="ORF">ALGA_3972</name>
</gene>
<dbReference type="OrthoDB" id="9781543at2"/>
<dbReference type="RefSeq" id="WP_096432412.1">
    <property type="nucleotide sequence ID" value="NZ_AP018042.1"/>
</dbReference>
<dbReference type="CDD" id="cd03014">
    <property type="entry name" value="PRX_Atyp2cys"/>
    <property type="match status" value="1"/>
</dbReference>
<evidence type="ECO:0000256" key="2">
    <source>
        <dbReference type="ARBA" id="ARBA00022862"/>
    </source>
</evidence>
<dbReference type="InterPro" id="IPR002065">
    <property type="entry name" value="TPX"/>
</dbReference>
<evidence type="ECO:0000313" key="7">
    <source>
        <dbReference type="EMBL" id="BAX82264.1"/>
    </source>
</evidence>
<evidence type="ECO:0000313" key="8">
    <source>
        <dbReference type="Proteomes" id="UP000218267"/>
    </source>
</evidence>
<sequence>MNKNNKKVAFAGNPMTLLGNEVKTETIANNFTALDQGLSPVQLSDFDGKVKILSIFPSIDTGVCSAQTHRFNKEAASLDKNIQIITLSNDLPFALGRFCGAEGITNLITLSDHKELDFGLKYGFVVEELRLLARGIVVIDKDNKVKYVEYVAEMTEEPNYEAALKVAKALV</sequence>
<name>A0A1Y1CPT4_9BACT</name>
<organism evidence="7 8">
    <name type="scientific">Labilibaculum antarcticum</name>
    <dbReference type="NCBI Taxonomy" id="1717717"/>
    <lineage>
        <taxon>Bacteria</taxon>
        <taxon>Pseudomonadati</taxon>
        <taxon>Bacteroidota</taxon>
        <taxon>Bacteroidia</taxon>
        <taxon>Marinilabiliales</taxon>
        <taxon>Marinifilaceae</taxon>
        <taxon>Labilibaculum</taxon>
    </lineage>
</organism>
<keyword evidence="2" id="KW-0049">Antioxidant</keyword>
<proteinExistence type="predicted"/>
<evidence type="ECO:0000256" key="1">
    <source>
        <dbReference type="ARBA" id="ARBA00022559"/>
    </source>
</evidence>
<dbReference type="InterPro" id="IPR050455">
    <property type="entry name" value="Tpx_Peroxidase_subfamily"/>
</dbReference>
<dbReference type="Proteomes" id="UP000218267">
    <property type="component" value="Chromosome"/>
</dbReference>
<evidence type="ECO:0000256" key="3">
    <source>
        <dbReference type="ARBA" id="ARBA00023002"/>
    </source>
</evidence>
<dbReference type="AlphaFoldDB" id="A0A1Y1CPT4"/>
<dbReference type="SUPFAM" id="SSF52833">
    <property type="entry name" value="Thioredoxin-like"/>
    <property type="match status" value="1"/>
</dbReference>
<accession>A0A1Y1CPT4</accession>
<keyword evidence="4" id="KW-1015">Disulfide bond</keyword>
<evidence type="ECO:0000256" key="5">
    <source>
        <dbReference type="ARBA" id="ARBA00023284"/>
    </source>
</evidence>
<evidence type="ECO:0000256" key="4">
    <source>
        <dbReference type="ARBA" id="ARBA00023157"/>
    </source>
</evidence>
<keyword evidence="8" id="KW-1185">Reference proteome</keyword>
<dbReference type="PANTHER" id="PTHR43110:SF1">
    <property type="entry name" value="THIOL PEROXIDASE"/>
    <property type="match status" value="1"/>
</dbReference>
<dbReference type="PROSITE" id="PS51352">
    <property type="entry name" value="THIOREDOXIN_2"/>
    <property type="match status" value="1"/>
</dbReference>
<dbReference type="PANTHER" id="PTHR43110">
    <property type="entry name" value="THIOL PEROXIDASE"/>
    <property type="match status" value="1"/>
</dbReference>
<dbReference type="EMBL" id="AP018042">
    <property type="protein sequence ID" value="BAX82264.1"/>
    <property type="molecule type" value="Genomic_DNA"/>
</dbReference>
<protein>
    <submittedName>
        <fullName evidence="7">Lipid hydroperoxide peroxidase</fullName>
    </submittedName>
</protein>
<evidence type="ECO:0000259" key="6">
    <source>
        <dbReference type="PROSITE" id="PS51352"/>
    </source>
</evidence>
<dbReference type="InterPro" id="IPR036249">
    <property type="entry name" value="Thioredoxin-like_sf"/>
</dbReference>
<dbReference type="NCBIfam" id="NF001808">
    <property type="entry name" value="PRK00522.1"/>
    <property type="match status" value="1"/>
</dbReference>
<dbReference type="InterPro" id="IPR018219">
    <property type="entry name" value="Tpx_CS"/>
</dbReference>
<dbReference type="GO" id="GO:0008379">
    <property type="term" value="F:thioredoxin peroxidase activity"/>
    <property type="evidence" value="ECO:0007669"/>
    <property type="project" value="InterPro"/>
</dbReference>